<sequence>MRGFELGALFCFPNITEKCFFVTTASINKKMVAATCVPSDLYPYVHKFLLENGLHKTAKYFIKETNSEYACPSGLSLVDIFNKYFNETQNKRSSKIINDDDSIEIHKSFQNDGFEIDGKDGEKDKNLSKKHKKEQKKRKLVDDNHEDSEAKKVKTEDNLSLKKKKSKKEKKATKDSLEKSTDEVVQVINNVNVEKESSSIVENIKKVFKPTEKKKNEPFRRVKEEEIHVDDKLRNNSFEAKKGSKGDWGEKANQDLKFTRGKGFRHEKTKKKRGSYRGGAINTSVNSIKFEDSD</sequence>
<dbReference type="InterPro" id="IPR007718">
    <property type="entry name" value="Srp40_C"/>
</dbReference>
<dbReference type="OrthoDB" id="5599646at2759"/>
<evidence type="ECO:0000259" key="2">
    <source>
        <dbReference type="Pfam" id="PF05022"/>
    </source>
</evidence>
<dbReference type="InterPro" id="IPR006594">
    <property type="entry name" value="LisH"/>
</dbReference>
<evidence type="ECO:0000256" key="1">
    <source>
        <dbReference type="SAM" id="MobiDB-lite"/>
    </source>
</evidence>
<feature type="region of interest" description="Disordered" evidence="1">
    <location>
        <begin position="117"/>
        <end position="180"/>
    </location>
</feature>
<gene>
    <name evidence="3" type="primary">NOLC1</name>
</gene>
<feature type="compositionally biased region" description="Basic residues" evidence="1">
    <location>
        <begin position="259"/>
        <end position="275"/>
    </location>
</feature>
<feature type="compositionally biased region" description="Basic residues" evidence="1">
    <location>
        <begin position="161"/>
        <end position="171"/>
    </location>
</feature>
<name>T2MDL0_HYDVU</name>
<evidence type="ECO:0000313" key="3">
    <source>
        <dbReference type="EMBL" id="CDG70027.1"/>
    </source>
</evidence>
<dbReference type="PROSITE" id="PS50896">
    <property type="entry name" value="LISH"/>
    <property type="match status" value="1"/>
</dbReference>
<reference evidence="3" key="1">
    <citation type="journal article" date="2013" name="Genome Biol. Evol.">
        <title>Punctuated emergences of genetic and phenotypic innovations in eumetazoan, bilaterian, euteleostome, and hominidae ancestors.</title>
        <authorList>
            <person name="Wenger Y."/>
            <person name="Galliot B."/>
        </authorList>
    </citation>
    <scope>NUCLEOTIDE SEQUENCE</scope>
    <source>
        <tissue evidence="3">Whole animals</tissue>
    </source>
</reference>
<feature type="domain" description="Srp40 C-terminal" evidence="2">
    <location>
        <begin position="218"/>
        <end position="290"/>
    </location>
</feature>
<dbReference type="EMBL" id="HAAD01003795">
    <property type="protein sequence ID" value="CDG70027.1"/>
    <property type="molecule type" value="mRNA"/>
</dbReference>
<dbReference type="GO" id="GO:0005730">
    <property type="term" value="C:nucleolus"/>
    <property type="evidence" value="ECO:0007669"/>
    <property type="project" value="InterPro"/>
</dbReference>
<feature type="compositionally biased region" description="Basic residues" evidence="1">
    <location>
        <begin position="128"/>
        <end position="139"/>
    </location>
</feature>
<dbReference type="GO" id="GO:0005654">
    <property type="term" value="C:nucleoplasm"/>
    <property type="evidence" value="ECO:0007669"/>
    <property type="project" value="TreeGrafter"/>
</dbReference>
<organism evidence="3">
    <name type="scientific">Hydra vulgaris</name>
    <name type="common">Hydra</name>
    <name type="synonym">Hydra attenuata</name>
    <dbReference type="NCBI Taxonomy" id="6087"/>
    <lineage>
        <taxon>Eukaryota</taxon>
        <taxon>Metazoa</taxon>
        <taxon>Cnidaria</taxon>
        <taxon>Hydrozoa</taxon>
        <taxon>Hydroidolina</taxon>
        <taxon>Anthoathecata</taxon>
        <taxon>Aplanulata</taxon>
        <taxon>Hydridae</taxon>
        <taxon>Hydra</taxon>
    </lineage>
</organism>
<dbReference type="SMART" id="SM00667">
    <property type="entry name" value="LisH"/>
    <property type="match status" value="1"/>
</dbReference>
<feature type="region of interest" description="Disordered" evidence="1">
    <location>
        <begin position="236"/>
        <end position="280"/>
    </location>
</feature>
<feature type="compositionally biased region" description="Basic and acidic residues" evidence="1">
    <location>
        <begin position="140"/>
        <end position="160"/>
    </location>
</feature>
<feature type="compositionally biased region" description="Basic and acidic residues" evidence="1">
    <location>
        <begin position="236"/>
        <end position="258"/>
    </location>
</feature>
<dbReference type="PANTHER" id="PTHR23216:SF1">
    <property type="entry name" value="NUCLEOLAR AND COILED-BODY PHOSPHOPROTEIN 1"/>
    <property type="match status" value="1"/>
</dbReference>
<feature type="compositionally biased region" description="Basic and acidic residues" evidence="1">
    <location>
        <begin position="117"/>
        <end position="127"/>
    </location>
</feature>
<protein>
    <submittedName>
        <fullName evidence="3">Nucleolar and coiled-body phosphoprotein 1</fullName>
    </submittedName>
</protein>
<dbReference type="PANTHER" id="PTHR23216">
    <property type="entry name" value="NUCLEOLAR AND COILED-BODY PHOSPHOPROTEIN 1"/>
    <property type="match status" value="1"/>
</dbReference>
<dbReference type="Pfam" id="PF05022">
    <property type="entry name" value="SRP40_C"/>
    <property type="match status" value="1"/>
</dbReference>
<proteinExistence type="evidence at transcript level"/>
<dbReference type="AlphaFoldDB" id="T2MDL0"/>
<dbReference type="InterPro" id="IPR039191">
    <property type="entry name" value="Nopp140-like"/>
</dbReference>
<accession>T2MDL0</accession>
<feature type="non-terminal residue" evidence="3">
    <location>
        <position position="1"/>
    </location>
</feature>